<name>A0A380K4P4_9STRE</name>
<evidence type="ECO:0000313" key="1">
    <source>
        <dbReference type="EMBL" id="SUN59799.1"/>
    </source>
</evidence>
<gene>
    <name evidence="1" type="ORF">NCTC12224_00577</name>
</gene>
<evidence type="ECO:0000313" key="2">
    <source>
        <dbReference type="Proteomes" id="UP000254924"/>
    </source>
</evidence>
<dbReference type="NCBIfam" id="TIGR01484">
    <property type="entry name" value="HAD-SF-IIB"/>
    <property type="match status" value="1"/>
</dbReference>
<dbReference type="EMBL" id="UHFN01000007">
    <property type="protein sequence ID" value="SUN59799.1"/>
    <property type="molecule type" value="Genomic_DNA"/>
</dbReference>
<dbReference type="SFLD" id="SFLDS00003">
    <property type="entry name" value="Haloacid_Dehalogenase"/>
    <property type="match status" value="1"/>
</dbReference>
<accession>A0A380K4P4</accession>
<organism evidence="1 2">
    <name type="scientific">Streptococcus hyointestinalis</name>
    <dbReference type="NCBI Taxonomy" id="1337"/>
    <lineage>
        <taxon>Bacteria</taxon>
        <taxon>Bacillati</taxon>
        <taxon>Bacillota</taxon>
        <taxon>Bacilli</taxon>
        <taxon>Lactobacillales</taxon>
        <taxon>Streptococcaceae</taxon>
        <taxon>Streptococcus</taxon>
    </lineage>
</organism>
<dbReference type="Pfam" id="PF08282">
    <property type="entry name" value="Hydrolase_3"/>
    <property type="match status" value="1"/>
</dbReference>
<dbReference type="SFLD" id="SFLDG01140">
    <property type="entry name" value="C2.B:_Phosphomannomutase_and_P"/>
    <property type="match status" value="1"/>
</dbReference>
<dbReference type="Gene3D" id="3.30.1240.10">
    <property type="match status" value="1"/>
</dbReference>
<dbReference type="NCBIfam" id="TIGR00099">
    <property type="entry name" value="Cof-subfamily"/>
    <property type="match status" value="1"/>
</dbReference>
<dbReference type="OrthoDB" id="9790031at2"/>
<dbReference type="InterPro" id="IPR023214">
    <property type="entry name" value="HAD_sf"/>
</dbReference>
<dbReference type="SUPFAM" id="SSF56784">
    <property type="entry name" value="HAD-like"/>
    <property type="match status" value="1"/>
</dbReference>
<dbReference type="PANTHER" id="PTHR10000">
    <property type="entry name" value="PHOSPHOSERINE PHOSPHATASE"/>
    <property type="match status" value="1"/>
</dbReference>
<proteinExistence type="predicted"/>
<keyword evidence="1" id="KW-0378">Hydrolase</keyword>
<dbReference type="GO" id="GO:0016791">
    <property type="term" value="F:phosphatase activity"/>
    <property type="evidence" value="ECO:0007669"/>
    <property type="project" value="TreeGrafter"/>
</dbReference>
<dbReference type="Proteomes" id="UP000254924">
    <property type="component" value="Unassembled WGS sequence"/>
</dbReference>
<keyword evidence="2" id="KW-1185">Reference proteome</keyword>
<dbReference type="PANTHER" id="PTHR10000:SF8">
    <property type="entry name" value="HAD SUPERFAMILY HYDROLASE-LIKE, TYPE 3"/>
    <property type="match status" value="1"/>
</dbReference>
<sequence length="270" mass="30512">MIKRIFSDMDGTLLNSKGKLAASNARSIKEAGIPLTLVSARAPMEMLEAICTLELTGPQVAFNGGLIYQMEKGHIKPLYAQAIKKDTVKELLLYLSTDFPQVSLSYYDLKHWYCDTIDQGIRYEKKLTGCQPTKLSRERFLAPQTAIFKLMLITFDEATMQALLSYLAKLDRSDITYQRSGKAYLEITHHLAKKSQGIGRIMREEQLKKRDTAAFGDGHNDLPMFEQVGYAIAMDNAMEAIKDYAHYITQSNDQDGVSYGIKQFLQKESL</sequence>
<dbReference type="InterPro" id="IPR000150">
    <property type="entry name" value="Cof"/>
</dbReference>
<dbReference type="Gene3D" id="3.40.50.1000">
    <property type="entry name" value="HAD superfamily/HAD-like"/>
    <property type="match status" value="1"/>
</dbReference>
<dbReference type="GO" id="GO:0000287">
    <property type="term" value="F:magnesium ion binding"/>
    <property type="evidence" value="ECO:0007669"/>
    <property type="project" value="TreeGrafter"/>
</dbReference>
<reference evidence="1 2" key="1">
    <citation type="submission" date="2018-06" db="EMBL/GenBank/DDBJ databases">
        <authorList>
            <consortium name="Pathogen Informatics"/>
            <person name="Doyle S."/>
        </authorList>
    </citation>
    <scope>NUCLEOTIDE SEQUENCE [LARGE SCALE GENOMIC DNA]</scope>
    <source>
        <strain evidence="1 2">NCTC12224</strain>
    </source>
</reference>
<dbReference type="AlphaFoldDB" id="A0A380K4P4"/>
<protein>
    <submittedName>
        <fullName evidence="1">Haloacid dehalogenase-like family hydrolase</fullName>
    </submittedName>
</protein>
<dbReference type="InterPro" id="IPR036412">
    <property type="entry name" value="HAD-like_sf"/>
</dbReference>
<dbReference type="GO" id="GO:0005829">
    <property type="term" value="C:cytosol"/>
    <property type="evidence" value="ECO:0007669"/>
    <property type="project" value="TreeGrafter"/>
</dbReference>
<dbReference type="InterPro" id="IPR006379">
    <property type="entry name" value="HAD-SF_hydro_IIB"/>
</dbReference>